<accession>A0ABS0HIL2</accession>
<dbReference type="EMBL" id="JADQDC010000008">
    <property type="protein sequence ID" value="MBF9151821.1"/>
    <property type="molecule type" value="Genomic_DNA"/>
</dbReference>
<name>A0ABS0HIL2_9SPHN</name>
<sequence>MAGLVLLRRKRGGDAIVFEPPQATASPPASPQPVAEPAPTRARAEPSLPSLTIDLIAARMSASLVNATLSYRLRLSARTDLADLQVVGGMTSAHASRPDNELLGIGDAPKLHSVGAIAAGGIVELSGEVRLPLAEITPIRHGSSALFVPLVRLEVSGRADGQQFTARAAFVVGIEDTAASERLQPFRLDLGPRIYPQVGQRELTVPAFA</sequence>
<protein>
    <recommendedName>
        <fullName evidence="4">AsmA-like C-terminal domain-containing protein</fullName>
    </recommendedName>
</protein>
<keyword evidence="3" id="KW-1185">Reference proteome</keyword>
<dbReference type="Proteomes" id="UP000600799">
    <property type="component" value="Unassembled WGS sequence"/>
</dbReference>
<comment type="caution">
    <text evidence="2">The sequence shown here is derived from an EMBL/GenBank/DDBJ whole genome shotgun (WGS) entry which is preliminary data.</text>
</comment>
<proteinExistence type="predicted"/>
<evidence type="ECO:0000256" key="1">
    <source>
        <dbReference type="SAM" id="MobiDB-lite"/>
    </source>
</evidence>
<evidence type="ECO:0000313" key="3">
    <source>
        <dbReference type="Proteomes" id="UP000600799"/>
    </source>
</evidence>
<organism evidence="2 3">
    <name type="scientific">Novosphingobium jiangmenense</name>
    <dbReference type="NCBI Taxonomy" id="2791981"/>
    <lineage>
        <taxon>Bacteria</taxon>
        <taxon>Pseudomonadati</taxon>
        <taxon>Pseudomonadota</taxon>
        <taxon>Alphaproteobacteria</taxon>
        <taxon>Sphingomonadales</taxon>
        <taxon>Sphingomonadaceae</taxon>
        <taxon>Novosphingobium</taxon>
    </lineage>
</organism>
<feature type="region of interest" description="Disordered" evidence="1">
    <location>
        <begin position="18"/>
        <end position="45"/>
    </location>
</feature>
<evidence type="ECO:0008006" key="4">
    <source>
        <dbReference type="Google" id="ProtNLM"/>
    </source>
</evidence>
<evidence type="ECO:0000313" key="2">
    <source>
        <dbReference type="EMBL" id="MBF9151821.1"/>
    </source>
</evidence>
<gene>
    <name evidence="2" type="ORF">I2488_12470</name>
</gene>
<reference evidence="2 3" key="1">
    <citation type="submission" date="2020-11" db="EMBL/GenBank/DDBJ databases">
        <title>The genome sequence of Novosphingobium sp. 1Y9A.</title>
        <authorList>
            <person name="Liu Y."/>
        </authorList>
    </citation>
    <scope>NUCLEOTIDE SEQUENCE [LARGE SCALE GENOMIC DNA]</scope>
    <source>
        <strain evidence="2 3">1Y9A</strain>
    </source>
</reference>
<dbReference type="RefSeq" id="WP_196276272.1">
    <property type="nucleotide sequence ID" value="NZ_JADQDC010000008.1"/>
</dbReference>